<proteinExistence type="predicted"/>
<keyword evidence="4" id="KW-1185">Reference proteome</keyword>
<accession>A0A2U1JET4</accession>
<dbReference type="SUPFAM" id="SSF53474">
    <property type="entry name" value="alpha/beta-Hydrolases"/>
    <property type="match status" value="1"/>
</dbReference>
<keyword evidence="2" id="KW-1133">Transmembrane helix</keyword>
<feature type="transmembrane region" description="Helical" evidence="2">
    <location>
        <begin position="158"/>
        <end position="183"/>
    </location>
</feature>
<organism evidence="3 4">
    <name type="scientific">Smittium angustum</name>
    <dbReference type="NCBI Taxonomy" id="133377"/>
    <lineage>
        <taxon>Eukaryota</taxon>
        <taxon>Fungi</taxon>
        <taxon>Fungi incertae sedis</taxon>
        <taxon>Zoopagomycota</taxon>
        <taxon>Kickxellomycotina</taxon>
        <taxon>Harpellomycetes</taxon>
        <taxon>Harpellales</taxon>
        <taxon>Legeriomycetaceae</taxon>
        <taxon>Smittium</taxon>
    </lineage>
</organism>
<feature type="transmembrane region" description="Helical" evidence="2">
    <location>
        <begin position="47"/>
        <end position="66"/>
    </location>
</feature>
<dbReference type="InterPro" id="IPR029058">
    <property type="entry name" value="AB_hydrolase_fold"/>
</dbReference>
<evidence type="ECO:0000313" key="4">
    <source>
        <dbReference type="Proteomes" id="UP000245591"/>
    </source>
</evidence>
<gene>
    <name evidence="3" type="ORF">BB558_000261</name>
</gene>
<evidence type="ECO:0008006" key="5">
    <source>
        <dbReference type="Google" id="ProtNLM"/>
    </source>
</evidence>
<dbReference type="Proteomes" id="UP000245591">
    <property type="component" value="Unassembled WGS sequence"/>
</dbReference>
<feature type="transmembrane region" description="Helical" evidence="2">
    <location>
        <begin position="78"/>
        <end position="103"/>
    </location>
</feature>
<dbReference type="EMBL" id="MBFU01000011">
    <property type="protein sequence ID" value="PWA03612.1"/>
    <property type="molecule type" value="Genomic_DNA"/>
</dbReference>
<evidence type="ECO:0000256" key="1">
    <source>
        <dbReference type="SAM" id="MobiDB-lite"/>
    </source>
</evidence>
<feature type="transmembrane region" description="Helical" evidence="2">
    <location>
        <begin position="12"/>
        <end position="35"/>
    </location>
</feature>
<comment type="caution">
    <text evidence="3">The sequence shown here is derived from an EMBL/GenBank/DDBJ whole genome shotgun (WGS) entry which is preliminary data.</text>
</comment>
<feature type="transmembrane region" description="Helical" evidence="2">
    <location>
        <begin position="109"/>
        <end position="128"/>
    </location>
</feature>
<reference evidence="3 4" key="1">
    <citation type="journal article" date="2018" name="MBio">
        <title>Comparative Genomics Reveals the Core Gene Toolbox for the Fungus-Insect Symbiosis.</title>
        <authorList>
            <person name="Wang Y."/>
            <person name="Stata M."/>
            <person name="Wang W."/>
            <person name="Stajich J.E."/>
            <person name="White M.M."/>
            <person name="Moncalvo J.M."/>
        </authorList>
    </citation>
    <scope>NUCLEOTIDE SEQUENCE [LARGE SCALE GENOMIC DNA]</scope>
    <source>
        <strain evidence="3 4">AUS-126-30</strain>
    </source>
</reference>
<sequence length="702" mass="77199">MWYYRKGSVLTVPWLVISLFTLTHLIASIAYLIVVKSQNRMVRQNDYIPVWVNILGVFGGLQAIYVMSTFRATSRYLYCSFIWMIYSVICGVATLILITGYGILGEVSSSIWCVPLLVNICYTFWYAMRARRGYCIDRIMGLPDYRTRLADSYGREAFYLFVGNFFAWFSKAIVLLIFFSLIIQSYSIINDYNNVSMPGSLVYVVAVGTTSKYGLHVYCSGLKQNRPTFVLLSDFGYPGVSMKDLVNSISDLGYGACVIDRPGYGWSEPGYFPQKPSNVVDEINQALENYPVPKPYIMIGWGDGGLYSQLYIQKFQVSVYGVALLNVYPNKDILQTFAYNNTAVLQNIQQLVVSSNQFVYFDKTEETYTSRYYESWRAFTPFGYIRSLAQFWSNEISSSTNDLIKALTRNNFYYQACYFEYGFTGKRAYQELLTYVTGATNSILQLHSWPLRWPSFPVTGTYGFGTVSKRQDSSSNPVTLVTTTNSTLVSFVNTTTSVTTAIPGTGSSGTLGNTDWSSGTSSGSSSGTQGSSSGSSSGTQGSSSGSSSGTQGSNTGSSSGTQGSNSGSGTNNQSGSKDISNNSSSANTSSGNFSLSNGAVGLSPSPLSLAPVPLLIMIDSNSINGDCKTFGITGSTECQKHQALAWFRYRQQVEYYQTLSSKSFFVVCSGPVAEDNKICGSDFVLTRPKWLASQLVAYFFPN</sequence>
<name>A0A2U1JET4_SMIAN</name>
<dbReference type="AlphaFoldDB" id="A0A2U1JET4"/>
<keyword evidence="2" id="KW-0472">Membrane</keyword>
<protein>
    <recommendedName>
        <fullName evidence="5">AB hydrolase-1 domain-containing protein</fullName>
    </recommendedName>
</protein>
<dbReference type="Gene3D" id="3.40.50.1820">
    <property type="entry name" value="alpha/beta hydrolase"/>
    <property type="match status" value="1"/>
</dbReference>
<feature type="compositionally biased region" description="Low complexity" evidence="1">
    <location>
        <begin position="517"/>
        <end position="590"/>
    </location>
</feature>
<feature type="region of interest" description="Disordered" evidence="1">
    <location>
        <begin position="499"/>
        <end position="590"/>
    </location>
</feature>
<evidence type="ECO:0000313" key="3">
    <source>
        <dbReference type="EMBL" id="PWA03612.1"/>
    </source>
</evidence>
<keyword evidence="2" id="KW-0812">Transmembrane</keyword>
<evidence type="ECO:0000256" key="2">
    <source>
        <dbReference type="SAM" id="Phobius"/>
    </source>
</evidence>